<comment type="caution">
    <text evidence="2">The sequence shown here is derived from an EMBL/GenBank/DDBJ whole genome shotgun (WGS) entry which is preliminary data.</text>
</comment>
<dbReference type="EMBL" id="BARS01012235">
    <property type="protein sequence ID" value="GAF98260.1"/>
    <property type="molecule type" value="Genomic_DNA"/>
</dbReference>
<protein>
    <recommendedName>
        <fullName evidence="1">Pyruvate phosphate dikinase AMP/ATP-binding domain-containing protein</fullName>
    </recommendedName>
</protein>
<feature type="domain" description="Pyruvate phosphate dikinase AMP/ATP-binding" evidence="1">
    <location>
        <begin position="18"/>
        <end position="221"/>
    </location>
</feature>
<dbReference type="Pfam" id="PF01326">
    <property type="entry name" value="PPDK_N"/>
    <property type="match status" value="1"/>
</dbReference>
<evidence type="ECO:0000313" key="2">
    <source>
        <dbReference type="EMBL" id="GAF98260.1"/>
    </source>
</evidence>
<dbReference type="GO" id="GO:0016301">
    <property type="term" value="F:kinase activity"/>
    <property type="evidence" value="ECO:0007669"/>
    <property type="project" value="InterPro"/>
</dbReference>
<dbReference type="InterPro" id="IPR010121">
    <property type="entry name" value="Pyruvate_phosphate_dikinase"/>
</dbReference>
<sequence length="229" mass="25318">ADVCNIYFQSNSNYPREVTLQVEENLAKLEQVIGARYGDEENPLLLSVRSGARVSMPGMMDTVLNLGLNEASVAALVRKTANERFVYDAYRRFVEMYGNVVMGVEDTIFDEILRKARESRPGMELAIEGLKELSSKLRAAANAATGKDFPTDPMEQLWAAISAVFESWNNPRAIAYREISKISHHWGTAVTVQAMVFGNMGDDSGTGVVFSRNPATGERELIGEFLLNA</sequence>
<feature type="non-terminal residue" evidence="2">
    <location>
        <position position="229"/>
    </location>
</feature>
<name>X0VCE7_9ZZZZ</name>
<dbReference type="GO" id="GO:0005524">
    <property type="term" value="F:ATP binding"/>
    <property type="evidence" value="ECO:0007669"/>
    <property type="project" value="InterPro"/>
</dbReference>
<gene>
    <name evidence="2" type="ORF">S01H1_21894</name>
</gene>
<accession>X0VCE7</accession>
<evidence type="ECO:0000259" key="1">
    <source>
        <dbReference type="Pfam" id="PF01326"/>
    </source>
</evidence>
<dbReference type="Gene3D" id="1.20.80.30">
    <property type="match status" value="1"/>
</dbReference>
<dbReference type="GO" id="GO:0050242">
    <property type="term" value="F:pyruvate, phosphate dikinase activity"/>
    <property type="evidence" value="ECO:0007669"/>
    <property type="project" value="InterPro"/>
</dbReference>
<dbReference type="PANTHER" id="PTHR22931">
    <property type="entry name" value="PHOSPHOENOLPYRUVATE DIKINASE-RELATED"/>
    <property type="match status" value="1"/>
</dbReference>
<dbReference type="Gene3D" id="3.30.1490.20">
    <property type="entry name" value="ATP-grasp fold, A domain"/>
    <property type="match status" value="1"/>
</dbReference>
<dbReference type="InterPro" id="IPR013815">
    <property type="entry name" value="ATP_grasp_subdomain_1"/>
</dbReference>
<dbReference type="SUPFAM" id="SSF56059">
    <property type="entry name" value="Glutathione synthetase ATP-binding domain-like"/>
    <property type="match status" value="1"/>
</dbReference>
<dbReference type="Gene3D" id="3.30.470.20">
    <property type="entry name" value="ATP-grasp fold, B domain"/>
    <property type="match status" value="1"/>
</dbReference>
<dbReference type="AlphaFoldDB" id="X0VCE7"/>
<dbReference type="PANTHER" id="PTHR22931:SF9">
    <property type="entry name" value="PYRUVATE, PHOSPHATE DIKINASE 1, CHLOROPLASTIC"/>
    <property type="match status" value="1"/>
</dbReference>
<proteinExistence type="predicted"/>
<reference evidence="2" key="1">
    <citation type="journal article" date="2014" name="Front. Microbiol.">
        <title>High frequency of phylogenetically diverse reductive dehalogenase-homologous genes in deep subseafloor sedimentary metagenomes.</title>
        <authorList>
            <person name="Kawai M."/>
            <person name="Futagami T."/>
            <person name="Toyoda A."/>
            <person name="Takaki Y."/>
            <person name="Nishi S."/>
            <person name="Hori S."/>
            <person name="Arai W."/>
            <person name="Tsubouchi T."/>
            <person name="Morono Y."/>
            <person name="Uchiyama I."/>
            <person name="Ito T."/>
            <person name="Fujiyama A."/>
            <person name="Inagaki F."/>
            <person name="Takami H."/>
        </authorList>
    </citation>
    <scope>NUCLEOTIDE SEQUENCE</scope>
    <source>
        <strain evidence="2">Expedition CK06-06</strain>
    </source>
</reference>
<organism evidence="2">
    <name type="scientific">marine sediment metagenome</name>
    <dbReference type="NCBI Taxonomy" id="412755"/>
    <lineage>
        <taxon>unclassified sequences</taxon>
        <taxon>metagenomes</taxon>
        <taxon>ecological metagenomes</taxon>
    </lineage>
</organism>
<dbReference type="InterPro" id="IPR002192">
    <property type="entry name" value="PPDK_AMP/ATP-bd"/>
</dbReference>
<feature type="non-terminal residue" evidence="2">
    <location>
        <position position="1"/>
    </location>
</feature>